<dbReference type="NCBIfam" id="TIGR00765">
    <property type="entry name" value="yihY_not_rbn"/>
    <property type="match status" value="1"/>
</dbReference>
<proteinExistence type="predicted"/>
<evidence type="ECO:0000256" key="4">
    <source>
        <dbReference type="ARBA" id="ARBA00022989"/>
    </source>
</evidence>
<dbReference type="Proteomes" id="UP000323671">
    <property type="component" value="Chromosome"/>
</dbReference>
<feature type="transmembrane region" description="Helical" evidence="6">
    <location>
        <begin position="229"/>
        <end position="252"/>
    </location>
</feature>
<evidence type="ECO:0000256" key="6">
    <source>
        <dbReference type="SAM" id="Phobius"/>
    </source>
</evidence>
<keyword evidence="3 6" id="KW-0812">Transmembrane</keyword>
<dbReference type="GO" id="GO:0005886">
    <property type="term" value="C:plasma membrane"/>
    <property type="evidence" value="ECO:0007669"/>
    <property type="project" value="UniProtKB-SubCell"/>
</dbReference>
<dbReference type="InterPro" id="IPR017039">
    <property type="entry name" value="Virul_fac_BrkB"/>
</dbReference>
<evidence type="ECO:0000256" key="1">
    <source>
        <dbReference type="ARBA" id="ARBA00004651"/>
    </source>
</evidence>
<dbReference type="Pfam" id="PF03631">
    <property type="entry name" value="Virul_fac_BrkB"/>
    <property type="match status" value="1"/>
</dbReference>
<accession>A0A5C1E5R1</accession>
<feature type="transmembrane region" description="Helical" evidence="6">
    <location>
        <begin position="118"/>
        <end position="138"/>
    </location>
</feature>
<keyword evidence="8" id="KW-1185">Reference proteome</keyword>
<keyword evidence="5 6" id="KW-0472">Membrane</keyword>
<organism evidence="7 8">
    <name type="scientific">Oryzomicrobium terrae</name>
    <dbReference type="NCBI Taxonomy" id="1735038"/>
    <lineage>
        <taxon>Bacteria</taxon>
        <taxon>Pseudomonadati</taxon>
        <taxon>Pseudomonadota</taxon>
        <taxon>Betaproteobacteria</taxon>
        <taxon>Rhodocyclales</taxon>
        <taxon>Rhodocyclaceae</taxon>
        <taxon>Oryzomicrobium</taxon>
    </lineage>
</organism>
<dbReference type="PIRSF" id="PIRSF035875">
    <property type="entry name" value="RNase_BN"/>
    <property type="match status" value="1"/>
</dbReference>
<evidence type="ECO:0000256" key="3">
    <source>
        <dbReference type="ARBA" id="ARBA00022692"/>
    </source>
</evidence>
<evidence type="ECO:0000313" key="8">
    <source>
        <dbReference type="Proteomes" id="UP000323671"/>
    </source>
</evidence>
<keyword evidence="2" id="KW-1003">Cell membrane</keyword>
<dbReference type="KEGG" id="otr:OTERR_07850"/>
<gene>
    <name evidence="7" type="ORF">OTERR_07850</name>
</gene>
<dbReference type="PANTHER" id="PTHR30213:SF0">
    <property type="entry name" value="UPF0761 MEMBRANE PROTEIN YIHY"/>
    <property type="match status" value="1"/>
</dbReference>
<comment type="subcellular location">
    <subcellularLocation>
        <location evidence="1">Cell membrane</location>
        <topology evidence="1">Multi-pass membrane protein</topology>
    </subcellularLocation>
</comment>
<dbReference type="EMBL" id="CP022579">
    <property type="protein sequence ID" value="QEL64261.1"/>
    <property type="molecule type" value="Genomic_DNA"/>
</dbReference>
<feature type="transmembrane region" description="Helical" evidence="6">
    <location>
        <begin position="159"/>
        <end position="186"/>
    </location>
</feature>
<evidence type="ECO:0000256" key="5">
    <source>
        <dbReference type="ARBA" id="ARBA00023136"/>
    </source>
</evidence>
<keyword evidence="4 6" id="KW-1133">Transmembrane helix</keyword>
<name>A0A5C1E5R1_9RHOO</name>
<sequence>MLRAIRYYSGPMSHYRSRSPRRAAAAGGPSNPLRFVVRVARRYRQEHFAQLSASLAYTTLLSLVPLVTIALVVVSSLPFYSTLLADVQKVLFANLLPDKAGVVVTKYALLFSQKATKLTLVGLGFLLLTTLLLAVSIERAFNHVWRVGKGRSLAGRVKLFGAMLILGPAALTLGFGVVTFALSLSLGWFSEGRWLRQWLFSLLAWAAPVGMFFLLYWRVPNAPVRWVDALFGAVAATLGLALLQRLFAWYLASFPSYTLVYGAFAAVPIFLLWLYLTWNLVLIGALVAATRGGVGEGARAD</sequence>
<evidence type="ECO:0000256" key="2">
    <source>
        <dbReference type="ARBA" id="ARBA00022475"/>
    </source>
</evidence>
<dbReference type="PANTHER" id="PTHR30213">
    <property type="entry name" value="INNER MEMBRANE PROTEIN YHJD"/>
    <property type="match status" value="1"/>
</dbReference>
<dbReference type="AlphaFoldDB" id="A0A5C1E5R1"/>
<feature type="transmembrane region" description="Helical" evidence="6">
    <location>
        <begin position="198"/>
        <end position="217"/>
    </location>
</feature>
<feature type="transmembrane region" description="Helical" evidence="6">
    <location>
        <begin position="258"/>
        <end position="276"/>
    </location>
</feature>
<protein>
    <submittedName>
        <fullName evidence="7">Membrane protein</fullName>
    </submittedName>
</protein>
<feature type="transmembrane region" description="Helical" evidence="6">
    <location>
        <begin position="51"/>
        <end position="74"/>
    </location>
</feature>
<reference evidence="7 8" key="1">
    <citation type="submission" date="2017-07" db="EMBL/GenBank/DDBJ databases">
        <title>Complete genome sequence of Oryzomicrobium terrae TPP412.</title>
        <authorList>
            <person name="Chiu L.-W."/>
            <person name="Lo K.-J."/>
            <person name="Tsai Y.-M."/>
            <person name="Lin S.-S."/>
            <person name="Kuo C.-H."/>
            <person name="Liu C.-T."/>
        </authorList>
    </citation>
    <scope>NUCLEOTIDE SEQUENCE [LARGE SCALE GENOMIC DNA]</scope>
    <source>
        <strain evidence="7 8">TPP412</strain>
    </source>
</reference>
<evidence type="ECO:0000313" key="7">
    <source>
        <dbReference type="EMBL" id="QEL64261.1"/>
    </source>
</evidence>